<evidence type="ECO:0000313" key="2">
    <source>
        <dbReference type="Proteomes" id="UP001549313"/>
    </source>
</evidence>
<comment type="caution">
    <text evidence="1">The sequence shown here is derived from an EMBL/GenBank/DDBJ whole genome shotgun (WGS) entry which is preliminary data.</text>
</comment>
<evidence type="ECO:0000313" key="1">
    <source>
        <dbReference type="EMBL" id="MET4682738.1"/>
    </source>
</evidence>
<name>A0ABV2R9P9_9CAUL</name>
<keyword evidence="2" id="KW-1185">Reference proteome</keyword>
<protein>
    <recommendedName>
        <fullName evidence="3">Conjugal transfer protein TraD</fullName>
    </recommendedName>
</protein>
<accession>A0ABV2R9P9</accession>
<reference evidence="1 2" key="1">
    <citation type="submission" date="2024-06" db="EMBL/GenBank/DDBJ databases">
        <title>Sorghum-associated microbial communities from plants grown in Nebraska, USA.</title>
        <authorList>
            <person name="Schachtman D."/>
        </authorList>
    </citation>
    <scope>NUCLEOTIDE SEQUENCE [LARGE SCALE GENOMIC DNA]</scope>
    <source>
        <strain evidence="1 2">2814</strain>
    </source>
</reference>
<organism evidence="1 2">
    <name type="scientific">Brevundimonas faecalis</name>
    <dbReference type="NCBI Taxonomy" id="947378"/>
    <lineage>
        <taxon>Bacteria</taxon>
        <taxon>Pseudomonadati</taxon>
        <taxon>Pseudomonadota</taxon>
        <taxon>Alphaproteobacteria</taxon>
        <taxon>Caulobacterales</taxon>
        <taxon>Caulobacteraceae</taxon>
        <taxon>Brevundimonas</taxon>
    </lineage>
</organism>
<proteinExistence type="predicted"/>
<dbReference type="RefSeq" id="WP_354087679.1">
    <property type="nucleotide sequence ID" value="NZ_JBEPTF010000001.1"/>
</dbReference>
<dbReference type="InterPro" id="IPR009444">
    <property type="entry name" value="Conjugal_tfr_TraD_a-type"/>
</dbReference>
<gene>
    <name evidence="1" type="ORF">ABIE19_000647</name>
</gene>
<dbReference type="Pfam" id="PF06412">
    <property type="entry name" value="TraD"/>
    <property type="match status" value="1"/>
</dbReference>
<sequence>MQRRADHQESQNARRARTRHLIELGGLVQKAGLVELTGDDRNVIFGGLLVVAAMLHSDRRDEAMAVLAHRGRRAFRGDKESPSGDAPAPW</sequence>
<dbReference type="Proteomes" id="UP001549313">
    <property type="component" value="Unassembled WGS sequence"/>
</dbReference>
<dbReference type="EMBL" id="JBEPTF010000001">
    <property type="protein sequence ID" value="MET4682738.1"/>
    <property type="molecule type" value="Genomic_DNA"/>
</dbReference>
<evidence type="ECO:0008006" key="3">
    <source>
        <dbReference type="Google" id="ProtNLM"/>
    </source>
</evidence>